<dbReference type="Gene3D" id="3.40.50.410">
    <property type="entry name" value="von Willebrand factor, type A domain"/>
    <property type="match status" value="1"/>
</dbReference>
<dbReference type="Proteomes" id="UP000664303">
    <property type="component" value="Unassembled WGS sequence"/>
</dbReference>
<dbReference type="Pfam" id="PF00092">
    <property type="entry name" value="VWA"/>
    <property type="match status" value="1"/>
</dbReference>
<evidence type="ECO:0000259" key="2">
    <source>
        <dbReference type="PROSITE" id="PS50234"/>
    </source>
</evidence>
<comment type="caution">
    <text evidence="3">The sequence shown here is derived from an EMBL/GenBank/DDBJ whole genome shotgun (WGS) entry which is preliminary data.</text>
</comment>
<name>A0A939DHP4_9GAMM</name>
<dbReference type="PROSITE" id="PS50234">
    <property type="entry name" value="VWFA"/>
    <property type="match status" value="1"/>
</dbReference>
<dbReference type="PANTHER" id="PTHR10579">
    <property type="entry name" value="CALCIUM-ACTIVATED CHLORIDE CHANNEL REGULATOR"/>
    <property type="match status" value="1"/>
</dbReference>
<dbReference type="InterPro" id="IPR051266">
    <property type="entry name" value="CLCR"/>
</dbReference>
<feature type="transmembrane region" description="Helical" evidence="1">
    <location>
        <begin position="441"/>
        <end position="462"/>
    </location>
</feature>
<dbReference type="CDD" id="cd00198">
    <property type="entry name" value="vWFA"/>
    <property type="match status" value="1"/>
</dbReference>
<evidence type="ECO:0000313" key="4">
    <source>
        <dbReference type="Proteomes" id="UP000664303"/>
    </source>
</evidence>
<accession>A0A939DHP4</accession>
<reference evidence="3" key="1">
    <citation type="submission" date="2021-02" db="EMBL/GenBank/DDBJ databases">
        <title>PHA producing bacteria isolated from coastal sediment in Guangdong, Shenzhen.</title>
        <authorList>
            <person name="Zheng W."/>
            <person name="Yu S."/>
            <person name="Huang Y."/>
        </authorList>
    </citation>
    <scope>NUCLEOTIDE SEQUENCE</scope>
    <source>
        <strain evidence="3">TN14-10</strain>
    </source>
</reference>
<dbReference type="AlphaFoldDB" id="A0A939DHP4"/>
<organism evidence="3 4">
    <name type="scientific">Parahaliea mediterranea</name>
    <dbReference type="NCBI Taxonomy" id="651086"/>
    <lineage>
        <taxon>Bacteria</taxon>
        <taxon>Pseudomonadati</taxon>
        <taxon>Pseudomonadota</taxon>
        <taxon>Gammaproteobacteria</taxon>
        <taxon>Cellvibrionales</taxon>
        <taxon>Halieaceae</taxon>
        <taxon>Parahaliea</taxon>
    </lineage>
</organism>
<keyword evidence="1" id="KW-1133">Transmembrane helix</keyword>
<evidence type="ECO:0000313" key="3">
    <source>
        <dbReference type="EMBL" id="MBN7798366.1"/>
    </source>
</evidence>
<sequence>MKGSMAAAARILCTLLTLWLVLPPAASFADPVTRMMKPDLRLLIDISGSMKDSDPDNLRGPALELIVRLLPEGARAGVWIFGEEVEVLVPHRVIDAAWREEARRAVAQIDNSGQRTNIPAALAAATYDRGSMDPSYRTSIVLLTDGKVDVSASPMANAAAARKLLQDAAPSLGATGIPVHTIALSDEADWTFLRALAEETAGLAEKAETAGELTGIFVQSLEMVAPTARVPLAGGSFAIDDSVEEFTALIFFAGEETSVGLVSPSRVRYRPERAAEGVEWFVTGRFALVTVSSPEPGQWQLAAPPDASMRVTVIADLQLEVDPLPNSMPADRVGEVGIRLRDGGDVLRDPEVLGLMDIRLDITGPDGTTETIDVSGRYPIPQSGEYRVAVPAFARGGRYELTARVHGKTLQRELPMYVEVIAGPAESAISTRPSDIPETSLAVPIASVLGAIAAVGLVSLWISRRRRRRRLELWKRRFQDSQPGAEVPVLDGLRADSEDQRGAS</sequence>
<protein>
    <submittedName>
        <fullName evidence="3">VWA domain-containing protein</fullName>
    </submittedName>
</protein>
<feature type="domain" description="VWFA" evidence="2">
    <location>
        <begin position="39"/>
        <end position="221"/>
    </location>
</feature>
<keyword evidence="1" id="KW-0472">Membrane</keyword>
<dbReference type="InterPro" id="IPR002035">
    <property type="entry name" value="VWF_A"/>
</dbReference>
<dbReference type="SMART" id="SM00327">
    <property type="entry name" value="VWA"/>
    <property type="match status" value="1"/>
</dbReference>
<dbReference type="SUPFAM" id="SSF53300">
    <property type="entry name" value="vWA-like"/>
    <property type="match status" value="1"/>
</dbReference>
<keyword evidence="1" id="KW-0812">Transmembrane</keyword>
<keyword evidence="4" id="KW-1185">Reference proteome</keyword>
<dbReference type="EMBL" id="JAFKCZ010000014">
    <property type="protein sequence ID" value="MBN7798366.1"/>
    <property type="molecule type" value="Genomic_DNA"/>
</dbReference>
<dbReference type="InterPro" id="IPR036465">
    <property type="entry name" value="vWFA_dom_sf"/>
</dbReference>
<dbReference type="PANTHER" id="PTHR10579:SF43">
    <property type="entry name" value="ZINC FINGER (C3HC4-TYPE RING FINGER) FAMILY PROTEIN"/>
    <property type="match status" value="1"/>
</dbReference>
<dbReference type="InterPro" id="IPR056475">
    <property type="entry name" value="GBD_Hemicentin/VWA7"/>
</dbReference>
<dbReference type="RefSeq" id="WP_206561813.1">
    <property type="nucleotide sequence ID" value="NZ_JAFKCZ010000014.1"/>
</dbReference>
<evidence type="ECO:0000256" key="1">
    <source>
        <dbReference type="SAM" id="Phobius"/>
    </source>
</evidence>
<proteinExistence type="predicted"/>
<dbReference type="Pfam" id="PF23560">
    <property type="entry name" value="GBD_Hemicentin"/>
    <property type="match status" value="1"/>
</dbReference>
<gene>
    <name evidence="3" type="ORF">JYP50_17315</name>
</gene>